<evidence type="ECO:0000313" key="2">
    <source>
        <dbReference type="EMBL" id="KKL17675.1"/>
    </source>
</evidence>
<dbReference type="Pfam" id="PF13455">
    <property type="entry name" value="MUG113"/>
    <property type="match status" value="1"/>
</dbReference>
<proteinExistence type="predicted"/>
<name>A0A0F9B7R8_9ZZZZ</name>
<sequence length="106" mass="11547">MKIYVIKGGGFCKIGRAKDVRRRLRGLQTGNPFNLRIVFESEVPDEESFQVEQVAHGIMGTPTIHGGEWFKTKWELAARAVTAAAKQVGTNRGTGIDGLGFAGSQK</sequence>
<accession>A0A0F9B7R8</accession>
<organism evidence="2">
    <name type="scientific">marine sediment metagenome</name>
    <dbReference type="NCBI Taxonomy" id="412755"/>
    <lineage>
        <taxon>unclassified sequences</taxon>
        <taxon>metagenomes</taxon>
        <taxon>ecological metagenomes</taxon>
    </lineage>
</organism>
<evidence type="ECO:0000259" key="1">
    <source>
        <dbReference type="SMART" id="SM00974"/>
    </source>
</evidence>
<feature type="domain" description="Bacteriophage T5 Orf172 DNA-binding" evidence="1">
    <location>
        <begin position="6"/>
        <end position="84"/>
    </location>
</feature>
<dbReference type="SMART" id="SM00974">
    <property type="entry name" value="T5orf172"/>
    <property type="match status" value="1"/>
</dbReference>
<dbReference type="EMBL" id="LAZR01039164">
    <property type="protein sequence ID" value="KKL17675.1"/>
    <property type="molecule type" value="Genomic_DNA"/>
</dbReference>
<gene>
    <name evidence="2" type="ORF">LCGC14_2483180</name>
</gene>
<dbReference type="AlphaFoldDB" id="A0A0F9B7R8"/>
<reference evidence="2" key="1">
    <citation type="journal article" date="2015" name="Nature">
        <title>Complex archaea that bridge the gap between prokaryotes and eukaryotes.</title>
        <authorList>
            <person name="Spang A."/>
            <person name="Saw J.H."/>
            <person name="Jorgensen S.L."/>
            <person name="Zaremba-Niedzwiedzka K."/>
            <person name="Martijn J."/>
            <person name="Lind A.E."/>
            <person name="van Eijk R."/>
            <person name="Schleper C."/>
            <person name="Guy L."/>
            <person name="Ettema T.J."/>
        </authorList>
    </citation>
    <scope>NUCLEOTIDE SEQUENCE</scope>
</reference>
<dbReference type="InterPro" id="IPR018306">
    <property type="entry name" value="Phage_T5_Orf172_DNA-bd"/>
</dbReference>
<protein>
    <recommendedName>
        <fullName evidence="1">Bacteriophage T5 Orf172 DNA-binding domain-containing protein</fullName>
    </recommendedName>
</protein>
<comment type="caution">
    <text evidence="2">The sequence shown here is derived from an EMBL/GenBank/DDBJ whole genome shotgun (WGS) entry which is preliminary data.</text>
</comment>